<feature type="compositionally biased region" description="Low complexity" evidence="1">
    <location>
        <begin position="30"/>
        <end position="44"/>
    </location>
</feature>
<comment type="caution">
    <text evidence="3">The sequence shown here is derived from an EMBL/GenBank/DDBJ whole genome shotgun (WGS) entry which is preliminary data.</text>
</comment>
<dbReference type="CDD" id="cd05826">
    <property type="entry name" value="Sortase_B"/>
    <property type="match status" value="1"/>
</dbReference>
<feature type="chain" id="PRO_5046074760" evidence="2">
    <location>
        <begin position="22"/>
        <end position="265"/>
    </location>
</feature>
<name>A0ABT2T600_9FIRM</name>
<reference evidence="3 4" key="1">
    <citation type="journal article" date="2021" name="ISME Commun">
        <title>Automated analysis of genomic sequences facilitates high-throughput and comprehensive description of bacteria.</title>
        <authorList>
            <person name="Hitch T.C.A."/>
        </authorList>
    </citation>
    <scope>NUCLEOTIDE SEQUENCE [LARGE SCALE GENOMIC DNA]</scope>
    <source>
        <strain evidence="3 4">Sanger_18</strain>
    </source>
</reference>
<gene>
    <name evidence="3" type="ORF">OCV77_14360</name>
</gene>
<dbReference type="Gene3D" id="2.40.260.10">
    <property type="entry name" value="Sortase"/>
    <property type="match status" value="1"/>
</dbReference>
<dbReference type="InterPro" id="IPR009835">
    <property type="entry name" value="SrtB"/>
</dbReference>
<dbReference type="RefSeq" id="WP_262575688.1">
    <property type="nucleotide sequence ID" value="NZ_JAOQKJ010000015.1"/>
</dbReference>
<sequence length="265" mass="29223">MKRKFLTLGLAGIILASSLLTGCAGKDQNTAETENPENTEMTENAGQSAEDQKQTGIAGESASDSQIDFTALQAENPDIFGWLYIPGTGIDDPILQSEEADDYYETRDAYGRDNAAGALYTELANLKNMCDFNTVIHGRGDSEAAPFAGLYDFADPDFFEKHEYAYIYIDGNLLTYEIFAAYEREDTSLIRTYDFTYQSGCQQFIDDLYGTRVMGMNLRESFGEVSPYNFLITLTTKKDAASDKQFVVIAALVGDAAGTIDRVVE</sequence>
<dbReference type="EMBL" id="JAOQKJ010000015">
    <property type="protein sequence ID" value="MCU6745655.1"/>
    <property type="molecule type" value="Genomic_DNA"/>
</dbReference>
<feature type="signal peptide" evidence="2">
    <location>
        <begin position="1"/>
        <end position="21"/>
    </location>
</feature>
<evidence type="ECO:0000313" key="4">
    <source>
        <dbReference type="Proteomes" id="UP001652432"/>
    </source>
</evidence>
<keyword evidence="4" id="KW-1185">Reference proteome</keyword>
<dbReference type="PROSITE" id="PS51257">
    <property type="entry name" value="PROKAR_LIPOPROTEIN"/>
    <property type="match status" value="1"/>
</dbReference>
<evidence type="ECO:0000256" key="1">
    <source>
        <dbReference type="SAM" id="MobiDB-lite"/>
    </source>
</evidence>
<dbReference type="SUPFAM" id="SSF63817">
    <property type="entry name" value="Sortase"/>
    <property type="match status" value="1"/>
</dbReference>
<organism evidence="3 4">
    <name type="scientific">Suilimivivens aceti</name>
    <dbReference type="NCBI Taxonomy" id="2981774"/>
    <lineage>
        <taxon>Bacteria</taxon>
        <taxon>Bacillati</taxon>
        <taxon>Bacillota</taxon>
        <taxon>Clostridia</taxon>
        <taxon>Lachnospirales</taxon>
        <taxon>Lachnospiraceae</taxon>
        <taxon>Suilimivivens</taxon>
    </lineage>
</organism>
<protein>
    <submittedName>
        <fullName evidence="3">Class B sortase</fullName>
    </submittedName>
</protein>
<dbReference type="Proteomes" id="UP001652432">
    <property type="component" value="Unassembled WGS sequence"/>
</dbReference>
<keyword evidence="2" id="KW-0732">Signal</keyword>
<feature type="region of interest" description="Disordered" evidence="1">
    <location>
        <begin position="27"/>
        <end position="60"/>
    </location>
</feature>
<accession>A0ABT2T600</accession>
<dbReference type="InterPro" id="IPR023365">
    <property type="entry name" value="Sortase_dom-sf"/>
</dbReference>
<proteinExistence type="predicted"/>
<evidence type="ECO:0000256" key="2">
    <source>
        <dbReference type="SAM" id="SignalP"/>
    </source>
</evidence>
<evidence type="ECO:0000313" key="3">
    <source>
        <dbReference type="EMBL" id="MCU6745655.1"/>
    </source>
</evidence>